<evidence type="ECO:0000256" key="6">
    <source>
        <dbReference type="SAM" id="Phobius"/>
    </source>
</evidence>
<feature type="transmembrane region" description="Helical" evidence="6">
    <location>
        <begin position="325"/>
        <end position="342"/>
    </location>
</feature>
<keyword evidence="4 6" id="KW-1133">Transmembrane helix</keyword>
<name>A0A1M6ETY5_BUTFI</name>
<feature type="transmembrane region" description="Helical" evidence="6">
    <location>
        <begin position="170"/>
        <end position="189"/>
    </location>
</feature>
<feature type="transmembrane region" description="Helical" evidence="6">
    <location>
        <begin position="112"/>
        <end position="132"/>
    </location>
</feature>
<reference evidence="8" key="1">
    <citation type="submission" date="2016-11" db="EMBL/GenBank/DDBJ databases">
        <authorList>
            <person name="Varghese N."/>
            <person name="Submissions S."/>
        </authorList>
    </citation>
    <scope>NUCLEOTIDE SEQUENCE [LARGE SCALE GENOMIC DNA]</scope>
    <source>
        <strain evidence="8">DSM 3071</strain>
    </source>
</reference>
<accession>A0A1M6ETY5</accession>
<keyword evidence="8" id="KW-1185">Reference proteome</keyword>
<evidence type="ECO:0000313" key="7">
    <source>
        <dbReference type="EMBL" id="SHI88915.1"/>
    </source>
</evidence>
<dbReference type="PANTHER" id="PTHR30250">
    <property type="entry name" value="PST FAMILY PREDICTED COLANIC ACID TRANSPORTER"/>
    <property type="match status" value="1"/>
</dbReference>
<dbReference type="GO" id="GO:0005886">
    <property type="term" value="C:plasma membrane"/>
    <property type="evidence" value="ECO:0007669"/>
    <property type="project" value="UniProtKB-SubCell"/>
</dbReference>
<feature type="transmembrane region" description="Helical" evidence="6">
    <location>
        <begin position="77"/>
        <end position="100"/>
    </location>
</feature>
<keyword evidence="5 6" id="KW-0472">Membrane</keyword>
<feature type="transmembrane region" description="Helical" evidence="6">
    <location>
        <begin position="389"/>
        <end position="409"/>
    </location>
</feature>
<evidence type="ECO:0000256" key="1">
    <source>
        <dbReference type="ARBA" id="ARBA00004651"/>
    </source>
</evidence>
<dbReference type="OrthoDB" id="8609648at2"/>
<evidence type="ECO:0000256" key="2">
    <source>
        <dbReference type="ARBA" id="ARBA00022475"/>
    </source>
</evidence>
<evidence type="ECO:0000313" key="8">
    <source>
        <dbReference type="Proteomes" id="UP000184278"/>
    </source>
</evidence>
<organism evidence="7 8">
    <name type="scientific">Butyrivibrio fibrisolvens DSM 3071</name>
    <dbReference type="NCBI Taxonomy" id="1121131"/>
    <lineage>
        <taxon>Bacteria</taxon>
        <taxon>Bacillati</taxon>
        <taxon>Bacillota</taxon>
        <taxon>Clostridia</taxon>
        <taxon>Lachnospirales</taxon>
        <taxon>Lachnospiraceae</taxon>
        <taxon>Butyrivibrio</taxon>
    </lineage>
</organism>
<keyword evidence="3 6" id="KW-0812">Transmembrane</keyword>
<dbReference type="InterPro" id="IPR050833">
    <property type="entry name" value="Poly_Biosynth_Transport"/>
</dbReference>
<dbReference type="AlphaFoldDB" id="A0A1M6ETY5"/>
<protein>
    <submittedName>
        <fullName evidence="7">Membrane protein involved in the export of O-antigen and teichoic acid</fullName>
    </submittedName>
</protein>
<evidence type="ECO:0000256" key="3">
    <source>
        <dbReference type="ARBA" id="ARBA00022692"/>
    </source>
</evidence>
<feature type="transmembrane region" description="Helical" evidence="6">
    <location>
        <begin position="363"/>
        <end position="383"/>
    </location>
</feature>
<gene>
    <name evidence="7" type="ORF">SAMN02745229_03791</name>
</gene>
<evidence type="ECO:0000256" key="5">
    <source>
        <dbReference type="ARBA" id="ARBA00023136"/>
    </source>
</evidence>
<evidence type="ECO:0000256" key="4">
    <source>
        <dbReference type="ARBA" id="ARBA00022989"/>
    </source>
</evidence>
<feature type="transmembrane region" description="Helical" evidence="6">
    <location>
        <begin position="421"/>
        <end position="443"/>
    </location>
</feature>
<feature type="transmembrane region" description="Helical" evidence="6">
    <location>
        <begin position="256"/>
        <end position="276"/>
    </location>
</feature>
<feature type="transmembrane region" description="Helical" evidence="6">
    <location>
        <begin position="144"/>
        <end position="164"/>
    </location>
</feature>
<comment type="subcellular location">
    <subcellularLocation>
        <location evidence="1">Cell membrane</location>
        <topology evidence="1">Multi-pass membrane protein</topology>
    </subcellularLocation>
</comment>
<sequence length="494" mass="56443">MLITSVFPFMIRTAIIRFIGMEYAGVSSLFTSILQIINLSDLGFESAMTYFLYKPMAEQNEKNKARICSILHMLRRLYLFAGTLILLIGLACMPLIPSLIHGKSYPADLNIYFVYFIYIINSAIPYFIGHYRAALFKADQKGDILNRMGGTTAGIMYICQLVVLVVFTDFYLYTILLSVSNILYAIWLIRETRRHYPEYKAYGWPDSSFIKSFKKQVFAIALSKLRTITRNSFDSVVISTFLGLVWLAKYQNYYQVMQLLIYVVILLRTAVTPSLGNGMATESKDSNYGVLTVYTFIQCAILTVLIGCTINLYQPFITLWVGKKSLLPFSMVILFCIYIFAYGMSDSMGMLRETSGVWWKGRYISIIESISNLILNVLLVRTFGVGGVVFATIITIVCINLPSDIHYIFKYYFERSPRQYIGMLLMYTLTTILSTIVSYLIVSKIAMDGILGFLCKGILSFIVSLTMFLMLQFKNPKLRELLDILKIIRINKTK</sequence>
<dbReference type="STRING" id="1121131.SAMN02745229_03791"/>
<proteinExistence type="predicted"/>
<dbReference type="EMBL" id="FQXK01000045">
    <property type="protein sequence ID" value="SHI88915.1"/>
    <property type="molecule type" value="Genomic_DNA"/>
</dbReference>
<feature type="transmembrane region" description="Helical" evidence="6">
    <location>
        <begin position="288"/>
        <end position="313"/>
    </location>
</feature>
<feature type="transmembrane region" description="Helical" evidence="6">
    <location>
        <begin position="449"/>
        <end position="471"/>
    </location>
</feature>
<keyword evidence="2" id="KW-1003">Cell membrane</keyword>
<dbReference type="PANTHER" id="PTHR30250:SF11">
    <property type="entry name" value="O-ANTIGEN TRANSPORTER-RELATED"/>
    <property type="match status" value="1"/>
</dbReference>
<dbReference type="Proteomes" id="UP000184278">
    <property type="component" value="Unassembled WGS sequence"/>
</dbReference>